<name>A0A839VHI8_9GAMM</name>
<organism evidence="1 2">
    <name type="scientific">Halomonas cerina</name>
    <dbReference type="NCBI Taxonomy" id="447424"/>
    <lineage>
        <taxon>Bacteria</taxon>
        <taxon>Pseudomonadati</taxon>
        <taxon>Pseudomonadota</taxon>
        <taxon>Gammaproteobacteria</taxon>
        <taxon>Oceanospirillales</taxon>
        <taxon>Halomonadaceae</taxon>
        <taxon>Halomonas</taxon>
    </lineage>
</organism>
<dbReference type="EMBL" id="JACHXP010000018">
    <property type="protein sequence ID" value="MBB3191866.1"/>
    <property type="molecule type" value="Genomic_DNA"/>
</dbReference>
<comment type="caution">
    <text evidence="1">The sequence shown here is derived from an EMBL/GenBank/DDBJ whole genome shotgun (WGS) entry which is preliminary data.</text>
</comment>
<dbReference type="RefSeq" id="WP_183326940.1">
    <property type="nucleotide sequence ID" value="NZ_JACHXP010000018.1"/>
</dbReference>
<reference evidence="1 2" key="1">
    <citation type="submission" date="2020-08" db="EMBL/GenBank/DDBJ databases">
        <title>Genomic Encyclopedia of Type Strains, Phase III (KMG-III): the genomes of soil and plant-associated and newly described type strains.</title>
        <authorList>
            <person name="Whitman W."/>
        </authorList>
    </citation>
    <scope>NUCLEOTIDE SEQUENCE [LARGE SCALE GENOMIC DNA]</scope>
    <source>
        <strain evidence="1 2">CECT 7282</strain>
    </source>
</reference>
<dbReference type="AlphaFoldDB" id="A0A839VHI8"/>
<proteinExistence type="predicted"/>
<evidence type="ECO:0008006" key="3">
    <source>
        <dbReference type="Google" id="ProtNLM"/>
    </source>
</evidence>
<accession>A0A839VHI8</accession>
<gene>
    <name evidence="1" type="ORF">FHR94_003140</name>
</gene>
<protein>
    <recommendedName>
        <fullName evidence="3">Baseplate protein J-like domain-containing protein</fullName>
    </recommendedName>
</protein>
<keyword evidence="2" id="KW-1185">Reference proteome</keyword>
<sequence>MENHRRIDPEVLRHRAENLGSGLNGLRLVFVDLLPAGAPVEARLRLEFFNTNKLADIVTDVQNDILAPHEVFTITGGSRLKGGDKPGNVRVTDVQAHTSDTLELTVAPIGDYSTYTLTAYYEDAGSPVIDPLLASVEFKFRPGCFNLNCAPDWEAPEPPGEQPDIDYLARDFHSFKHNLINAMRDRVPGWAPTSETDLDQVIIDLLAADGDELADYQDRVMNEAYLGRARKRVSLARHARLMDYHIHQGNQASTYLVAEVSADVTVPARFGVWSGEAWDHDRSVVFITQDAKPCHPELNPLQLYTWDGAVIALDTGAIQADLALPAPLNPAVKADAQVLADLLQADHVQALILEQALNPETGTVNGVDKQARQLLRLREGDAAARVVADPVAGVWFVRVFWREEDALKQRYCFVTDCPGQPPIETVSLFRGNVLQASHGRPYNTTFRPPGQALGFTKANQFEYEDEAYYEVTPWGALCTLPNGPLAYRATQPGGDVPPRTTLSIDNGGMLVTAVSVDGAAWGERIDLIESDGGDAHYMVETDELGASRLRFGSNGNGRELPEDAVVECRYQVGRGSEGNVGPDSLTGFDAGALALLQSLRNPFDVTDGRDPEPAEEIIRRAPEAYRARQLRAVTLEDYVDQAVGLADVSHAQARYGWTGSWRTVRVAIDPAGTDTFTEDLRRRVHRQLDAVRLIGEDLEIRGAQYVGLDIQLHLCAHPQYWIEDLAAELEMRFSDGYLPDGSLAFFHPDRWTFGQPLHASQLIGAALEVQGVERVLTASLRRLDAGAGSGPTVIIDPEDMPLAEVEHLPVDDFEVLRVANDPSHLERGRITFDIRGGRQ</sequence>
<evidence type="ECO:0000313" key="1">
    <source>
        <dbReference type="EMBL" id="MBB3191866.1"/>
    </source>
</evidence>
<evidence type="ECO:0000313" key="2">
    <source>
        <dbReference type="Proteomes" id="UP000547614"/>
    </source>
</evidence>
<dbReference type="Proteomes" id="UP000547614">
    <property type="component" value="Unassembled WGS sequence"/>
</dbReference>